<sequence>MVTQADNPAAAPGQAADEVRAVAHAYPWDLIGDPDAAGRIAGLGVDAVALAASYHTVRADTPLHPTHRLVDARHAAFYLPVREHVWRGRRLAPAGPSWVDGEGPFAGNSFGQAAAAVRATGLPVHAWTVLTHASRLGSAHPELSVRNAFGDHYPYALCPANAEVVDYCHTLVSEVIEVGAPDGIILEACGPLGVVHGGHHEKTEGADWGPVRQSLLSLCFCAGCRQRYTDAGLDMAELAARVRAGVDGGEPASVAEALGGELAAALSAVRTGVARDLRQLLVGRVRELAPDTRVVVHANADEWATGPFATVAPAVAADVDVLTVNCWQGPERSIPGIRALRELAGPDTRLAGYVLALPPTPADGALLADHLRQYQAEGVREFHLYHAGMASPARLAALRHAVTHLAS</sequence>
<organism evidence="1 2">
    <name type="scientific">Goodfellowiella coeruleoviolacea</name>
    <dbReference type="NCBI Taxonomy" id="334858"/>
    <lineage>
        <taxon>Bacteria</taxon>
        <taxon>Bacillati</taxon>
        <taxon>Actinomycetota</taxon>
        <taxon>Actinomycetes</taxon>
        <taxon>Pseudonocardiales</taxon>
        <taxon>Pseudonocardiaceae</taxon>
        <taxon>Goodfellowiella</taxon>
    </lineage>
</organism>
<dbReference type="EMBL" id="JAMTCK010000013">
    <property type="protein sequence ID" value="MCP2168353.1"/>
    <property type="molecule type" value="Genomic_DNA"/>
</dbReference>
<reference evidence="1" key="1">
    <citation type="submission" date="2022-06" db="EMBL/GenBank/DDBJ databases">
        <title>Genomic Encyclopedia of Archaeal and Bacterial Type Strains, Phase II (KMG-II): from individual species to whole genera.</title>
        <authorList>
            <person name="Goeker M."/>
        </authorList>
    </citation>
    <scope>NUCLEOTIDE SEQUENCE</scope>
    <source>
        <strain evidence="1">DSM 43935</strain>
    </source>
</reference>
<evidence type="ECO:0000313" key="2">
    <source>
        <dbReference type="Proteomes" id="UP001206128"/>
    </source>
</evidence>
<dbReference type="Proteomes" id="UP001206128">
    <property type="component" value="Unassembled WGS sequence"/>
</dbReference>
<name>A0AAE3KN60_9PSEU</name>
<gene>
    <name evidence="1" type="ORF">LX83_005231</name>
</gene>
<evidence type="ECO:0008006" key="3">
    <source>
        <dbReference type="Google" id="ProtNLM"/>
    </source>
</evidence>
<dbReference type="AlphaFoldDB" id="A0AAE3KN60"/>
<proteinExistence type="predicted"/>
<evidence type="ECO:0000313" key="1">
    <source>
        <dbReference type="EMBL" id="MCP2168353.1"/>
    </source>
</evidence>
<dbReference type="RefSeq" id="WP_253776103.1">
    <property type="nucleotide sequence ID" value="NZ_JAMTCK010000013.1"/>
</dbReference>
<protein>
    <recommendedName>
        <fullName evidence="3">Alanine-rich protein</fullName>
    </recommendedName>
</protein>
<accession>A0AAE3KN60</accession>
<comment type="caution">
    <text evidence="1">The sequence shown here is derived from an EMBL/GenBank/DDBJ whole genome shotgun (WGS) entry which is preliminary data.</text>
</comment>
<keyword evidence="2" id="KW-1185">Reference proteome</keyword>